<dbReference type="SUPFAM" id="SSF63380">
    <property type="entry name" value="Riboflavin synthase domain-like"/>
    <property type="match status" value="1"/>
</dbReference>
<evidence type="ECO:0000256" key="8">
    <source>
        <dbReference type="ARBA" id="ARBA00023002"/>
    </source>
</evidence>
<feature type="domain" description="FAD-binding FR-type" evidence="10">
    <location>
        <begin position="10"/>
        <end position="112"/>
    </location>
</feature>
<evidence type="ECO:0000259" key="10">
    <source>
        <dbReference type="PROSITE" id="PS51384"/>
    </source>
</evidence>
<organism evidence="11">
    <name type="scientific">Candidatus Thiocaldithrix dubininis</name>
    <dbReference type="NCBI Taxonomy" id="3080823"/>
    <lineage>
        <taxon>Bacteria</taxon>
        <taxon>Pseudomonadati</taxon>
        <taxon>Pseudomonadota</taxon>
        <taxon>Gammaproteobacteria</taxon>
        <taxon>Thiotrichales</taxon>
        <taxon>Thiotrichaceae</taxon>
        <taxon>Candidatus Thiocaldithrix</taxon>
    </lineage>
</organism>
<dbReference type="EMBL" id="CP124755">
    <property type="protein sequence ID" value="WGZ91971.1"/>
    <property type="molecule type" value="Genomic_DNA"/>
</dbReference>
<dbReference type="PANTHER" id="PTHR47878:SF1">
    <property type="entry name" value="FLAVODOXIN_FERREDOXIN--NADP REDUCTASE"/>
    <property type="match status" value="1"/>
</dbReference>
<dbReference type="CDD" id="cd06195">
    <property type="entry name" value="FNR1"/>
    <property type="match status" value="1"/>
</dbReference>
<reference evidence="11" key="1">
    <citation type="journal article" date="2023" name="Int. J. Mol. Sci.">
        <title>Metagenomics Revealed a New Genus 'Candidatus Thiocaldithrix dubininis' gen. nov., sp. nov. and a New Species 'Candidatus Thiothrix putei' sp. nov. in the Family Thiotrichaceae, Some Members of Which Have Traits of Both Na+- and H+-Motive Energetics.</title>
        <authorList>
            <person name="Ravin N.V."/>
            <person name="Muntyan M.S."/>
            <person name="Smolyakov D.D."/>
            <person name="Rudenko T.S."/>
            <person name="Beletsky A.V."/>
            <person name="Mardanov A.V."/>
            <person name="Grabovich M.Y."/>
        </authorList>
    </citation>
    <scope>NUCLEOTIDE SEQUENCE</scope>
    <source>
        <strain evidence="11">GKL-01</strain>
    </source>
</reference>
<dbReference type="InterPro" id="IPR039261">
    <property type="entry name" value="FNR_nucleotide-bd"/>
</dbReference>
<comment type="catalytic activity">
    <reaction evidence="9">
        <text>2 reduced [2Fe-2S]-[ferredoxin] + NADP(+) + H(+) = 2 oxidized [2Fe-2S]-[ferredoxin] + NADPH</text>
        <dbReference type="Rhea" id="RHEA:20125"/>
        <dbReference type="Rhea" id="RHEA-COMP:10000"/>
        <dbReference type="Rhea" id="RHEA-COMP:10001"/>
        <dbReference type="ChEBI" id="CHEBI:15378"/>
        <dbReference type="ChEBI" id="CHEBI:33737"/>
        <dbReference type="ChEBI" id="CHEBI:33738"/>
        <dbReference type="ChEBI" id="CHEBI:57783"/>
        <dbReference type="ChEBI" id="CHEBI:58349"/>
        <dbReference type="EC" id="1.18.1.2"/>
    </reaction>
</comment>
<dbReference type="GO" id="GO:0000166">
    <property type="term" value="F:nucleotide binding"/>
    <property type="evidence" value="ECO:0007669"/>
    <property type="project" value="UniProtKB-KW"/>
</dbReference>
<dbReference type="Proteomes" id="UP001300672">
    <property type="component" value="Chromosome"/>
</dbReference>
<dbReference type="GO" id="GO:0042167">
    <property type="term" value="P:heme catabolic process"/>
    <property type="evidence" value="ECO:0007669"/>
    <property type="project" value="TreeGrafter"/>
</dbReference>
<dbReference type="InterPro" id="IPR033892">
    <property type="entry name" value="FNR_bac"/>
</dbReference>
<dbReference type="InterPro" id="IPR051930">
    <property type="entry name" value="FNR_type-1"/>
</dbReference>
<evidence type="ECO:0000313" key="11">
    <source>
        <dbReference type="EMBL" id="WGZ91971.1"/>
    </source>
</evidence>
<dbReference type="InterPro" id="IPR017938">
    <property type="entry name" value="Riboflavin_synthase-like_b-brl"/>
</dbReference>
<sequence length="259" mass="28976">MAIANPIMQSTWLPATVIENQQWTPRLYSLRLQAELLPFKAGQFVRLQLPLPVDGLPQFIAKSYSLLNAPDDPIAEVFFNIVPNGKLSTALAQLQLGDRLEISQPANGFFVLDEVPQAAQLWMIATGTGLGPYLSILKTAQAWQRFEQIVLVHGVPLVAELAYQDLIANFLEQHPQQFQYVSCVTRENNPNGLNGRVTTNLQSGVLEQVTDLNINPQDSQIMLCGNHAMLDEMKTLLAQRGLQKHLRHKPGHITTEQYF</sequence>
<evidence type="ECO:0000256" key="5">
    <source>
        <dbReference type="ARBA" id="ARBA00022741"/>
    </source>
</evidence>
<proteinExistence type="inferred from homology"/>
<dbReference type="PROSITE" id="PS51384">
    <property type="entry name" value="FAD_FR"/>
    <property type="match status" value="1"/>
</dbReference>
<gene>
    <name evidence="11" type="ORF">QJT80_05695</name>
</gene>
<dbReference type="Gene3D" id="2.40.30.10">
    <property type="entry name" value="Translation factors"/>
    <property type="match status" value="1"/>
</dbReference>
<dbReference type="SUPFAM" id="SSF52343">
    <property type="entry name" value="Ferredoxin reductase-like, C-terminal NADP-linked domain"/>
    <property type="match status" value="1"/>
</dbReference>
<dbReference type="Pfam" id="PF00970">
    <property type="entry name" value="FAD_binding_6"/>
    <property type="match status" value="1"/>
</dbReference>
<reference evidence="11" key="2">
    <citation type="submission" date="2023-04" db="EMBL/GenBank/DDBJ databases">
        <authorList>
            <person name="Beletskiy A.V."/>
            <person name="Mardanov A.V."/>
            <person name="Ravin N.V."/>
        </authorList>
    </citation>
    <scope>NUCLEOTIDE SEQUENCE</scope>
    <source>
        <strain evidence="11">GKL-01</strain>
    </source>
</reference>
<evidence type="ECO:0000256" key="9">
    <source>
        <dbReference type="ARBA" id="ARBA00047776"/>
    </source>
</evidence>
<evidence type="ECO:0000256" key="4">
    <source>
        <dbReference type="ARBA" id="ARBA00022630"/>
    </source>
</evidence>
<protein>
    <recommendedName>
        <fullName evidence="3">ferredoxin--NADP(+) reductase</fullName>
        <ecNumber evidence="3">1.18.1.2</ecNumber>
    </recommendedName>
</protein>
<keyword evidence="5" id="KW-0547">Nucleotide-binding</keyword>
<evidence type="ECO:0000256" key="3">
    <source>
        <dbReference type="ARBA" id="ARBA00013223"/>
    </source>
</evidence>
<dbReference type="PANTHER" id="PTHR47878">
    <property type="entry name" value="OXIDOREDUCTASE FAD/NAD(P)-BINDING DOMAIN PROTEIN"/>
    <property type="match status" value="1"/>
</dbReference>
<keyword evidence="4" id="KW-0285">Flavoprotein</keyword>
<keyword evidence="8 11" id="KW-0560">Oxidoreductase</keyword>
<dbReference type="PRINTS" id="PR00410">
    <property type="entry name" value="PHEHYDRXLASE"/>
</dbReference>
<evidence type="ECO:0000256" key="7">
    <source>
        <dbReference type="ARBA" id="ARBA00022857"/>
    </source>
</evidence>
<comment type="cofactor">
    <cofactor evidence="1">
        <name>FAD</name>
        <dbReference type="ChEBI" id="CHEBI:57692"/>
    </cofactor>
</comment>
<dbReference type="Pfam" id="PF00175">
    <property type="entry name" value="NAD_binding_1"/>
    <property type="match status" value="1"/>
</dbReference>
<evidence type="ECO:0000256" key="6">
    <source>
        <dbReference type="ARBA" id="ARBA00022827"/>
    </source>
</evidence>
<accession>A0AA95H7E0</accession>
<comment type="similarity">
    <text evidence="2">Belongs to the ferredoxin--NADP reductase type 1 family.</text>
</comment>
<keyword evidence="7" id="KW-0521">NADP</keyword>
<keyword evidence="6" id="KW-0274">FAD</keyword>
<dbReference type="Gene3D" id="3.40.50.80">
    <property type="entry name" value="Nucleotide-binding domain of ferredoxin-NADP reductase (FNR) module"/>
    <property type="match status" value="1"/>
</dbReference>
<evidence type="ECO:0000256" key="1">
    <source>
        <dbReference type="ARBA" id="ARBA00001974"/>
    </source>
</evidence>
<dbReference type="InterPro" id="IPR001433">
    <property type="entry name" value="OxRdtase_FAD/NAD-bd"/>
</dbReference>
<dbReference type="KEGG" id="tdu:QJT80_05695"/>
<name>A0AA95H7E0_9GAMM</name>
<dbReference type="AlphaFoldDB" id="A0AA95H7E0"/>
<dbReference type="InterPro" id="IPR008333">
    <property type="entry name" value="Cbr1-like_FAD-bd_dom"/>
</dbReference>
<dbReference type="GO" id="GO:0004324">
    <property type="term" value="F:ferredoxin-NADP+ reductase activity"/>
    <property type="evidence" value="ECO:0007669"/>
    <property type="project" value="UniProtKB-EC"/>
</dbReference>
<evidence type="ECO:0000256" key="2">
    <source>
        <dbReference type="ARBA" id="ARBA00008312"/>
    </source>
</evidence>
<dbReference type="GO" id="GO:0034599">
    <property type="term" value="P:cellular response to oxidative stress"/>
    <property type="evidence" value="ECO:0007669"/>
    <property type="project" value="TreeGrafter"/>
</dbReference>
<dbReference type="InterPro" id="IPR017927">
    <property type="entry name" value="FAD-bd_FR_type"/>
</dbReference>
<dbReference type="EC" id="1.18.1.2" evidence="3"/>